<dbReference type="EMBL" id="SNRW01001864">
    <property type="protein sequence ID" value="KAA6394729.1"/>
    <property type="molecule type" value="Genomic_DNA"/>
</dbReference>
<protein>
    <recommendedName>
        <fullName evidence="1">ATP-dependent DNA helicase</fullName>
        <ecNumber evidence="1">5.6.2.3</ecNumber>
    </recommendedName>
</protein>
<proteinExistence type="inferred from homology"/>
<accession>A0A5J4WKB0</accession>
<keyword evidence="1" id="KW-0378">Hydrolase</keyword>
<evidence type="ECO:0000259" key="3">
    <source>
        <dbReference type="Pfam" id="PF14214"/>
    </source>
</evidence>
<keyword evidence="1" id="KW-0067">ATP-binding</keyword>
<keyword evidence="1" id="KW-0547">Nucleotide-binding</keyword>
<dbReference type="GO" id="GO:0000723">
    <property type="term" value="P:telomere maintenance"/>
    <property type="evidence" value="ECO:0007669"/>
    <property type="project" value="InterPro"/>
</dbReference>
<dbReference type="AlphaFoldDB" id="A0A5J4WKB0"/>
<comment type="cofactor">
    <cofactor evidence="1">
        <name>Mg(2+)</name>
        <dbReference type="ChEBI" id="CHEBI:18420"/>
    </cofactor>
</comment>
<comment type="catalytic activity">
    <reaction evidence="1">
        <text>ATP + H2O = ADP + phosphate + H(+)</text>
        <dbReference type="Rhea" id="RHEA:13065"/>
        <dbReference type="ChEBI" id="CHEBI:15377"/>
        <dbReference type="ChEBI" id="CHEBI:15378"/>
        <dbReference type="ChEBI" id="CHEBI:30616"/>
        <dbReference type="ChEBI" id="CHEBI:43474"/>
        <dbReference type="ChEBI" id="CHEBI:456216"/>
        <dbReference type="EC" id="5.6.2.3"/>
    </reaction>
</comment>
<dbReference type="EC" id="5.6.2.3" evidence="1"/>
<dbReference type="GO" id="GO:0005524">
    <property type="term" value="F:ATP binding"/>
    <property type="evidence" value="ECO:0007669"/>
    <property type="project" value="UniProtKB-KW"/>
</dbReference>
<dbReference type="Proteomes" id="UP000324800">
    <property type="component" value="Unassembled WGS sequence"/>
</dbReference>
<evidence type="ECO:0000256" key="1">
    <source>
        <dbReference type="RuleBase" id="RU363044"/>
    </source>
</evidence>
<feature type="domain" description="Helitron helicase-like" evidence="3">
    <location>
        <begin position="126"/>
        <end position="278"/>
    </location>
</feature>
<feature type="domain" description="DNA helicase Pif1-like DEAD-box helicase" evidence="2">
    <location>
        <begin position="557"/>
        <end position="674"/>
    </location>
</feature>
<sequence>MEDNNPYAVSFRSMRNKLDEENEAVQNEGRAMQDLQLNFMKEGTGLTEKVYSLPSADVIAAVCVPTDEGEFQEASYVSFPKHGGLKYLSVTDPTRDGMVFPVLFPKGVRSWSCNDQKKILDNQQAHQQQENDNLNLNEIDEENTLRVETYKGLRDYINRLMIQEGVLSGERFVFPSSFEGSERNLAQHYYDSMTLVKEFGHPDLLITFTSNPRWDEIINIFGDDSPANHPDIVSKIFIIKLQELLDDIVKHHIFGKVSCYCYRIEFQKRGLPHAQILITFQQEDKMNTTNKLTTQFLLKFQVQNKIQNFIMQYLNIQFIENAMKEVNVGKIMNAKKDFQSNFVFLLSQQIMDIRFINEKTIQLKQQKGNIKIIDGLFYITEYYFSNITPISIQNIVPLLRVLNMYSNGSPQKVSVDEVQNYIDGLYICAQQAYMKIMGVALQLLSHSVIRLAIHLRNEQFVYFQEGNETSAALNPNSNKTTLTAFFTLNEECKKQFGDEINESEYDSRKYTYDQIPKQFTFDKTTKLWKPKLDWKKTVGRLYDVSPKELELFQAKNGLLRNLLQLVDVIIKDEAPMASKWAIESVDKKLKEIRKNDKDFGGVLMIFGGDFRQVLPIVKFGGRNEQVNASIQKSNFRRKFNCLKLKINMRTGEGSEEFSSSLMQIGNGTMQQDKNEMIDIPNICMSQTNLIKNVFGDEILNTNQQANDFILCTTNSDSDDINDCVLTLLKCEPIQLLSSDKSTLKNGESLDEITRDVLNNLTPAALPPHILNIKIGASVMLLR</sequence>
<dbReference type="OrthoDB" id="2126220at2759"/>
<evidence type="ECO:0000313" key="5">
    <source>
        <dbReference type="Proteomes" id="UP000324800"/>
    </source>
</evidence>
<evidence type="ECO:0000259" key="2">
    <source>
        <dbReference type="Pfam" id="PF05970"/>
    </source>
</evidence>
<dbReference type="PANTHER" id="PTHR10492">
    <property type="match status" value="1"/>
</dbReference>
<keyword evidence="1 4" id="KW-0347">Helicase</keyword>
<dbReference type="Gene3D" id="3.40.50.300">
    <property type="entry name" value="P-loop containing nucleotide triphosphate hydrolases"/>
    <property type="match status" value="1"/>
</dbReference>
<gene>
    <name evidence="4" type="ORF">EZS28_009742</name>
</gene>
<feature type="non-terminal residue" evidence="4">
    <location>
        <position position="782"/>
    </location>
</feature>
<reference evidence="4 5" key="1">
    <citation type="submission" date="2019-03" db="EMBL/GenBank/DDBJ databases">
        <title>Single cell metagenomics reveals metabolic interactions within the superorganism composed of flagellate Streblomastix strix and complex community of Bacteroidetes bacteria on its surface.</title>
        <authorList>
            <person name="Treitli S.C."/>
            <person name="Kolisko M."/>
            <person name="Husnik F."/>
            <person name="Keeling P."/>
            <person name="Hampl V."/>
        </authorList>
    </citation>
    <scope>NUCLEOTIDE SEQUENCE [LARGE SCALE GENOMIC DNA]</scope>
    <source>
        <strain evidence="4">ST1C</strain>
    </source>
</reference>
<dbReference type="Pfam" id="PF05970">
    <property type="entry name" value="PIF1"/>
    <property type="match status" value="1"/>
</dbReference>
<evidence type="ECO:0000313" key="4">
    <source>
        <dbReference type="EMBL" id="KAA6394729.1"/>
    </source>
</evidence>
<dbReference type="GO" id="GO:0006281">
    <property type="term" value="P:DNA repair"/>
    <property type="evidence" value="ECO:0007669"/>
    <property type="project" value="UniProtKB-KW"/>
</dbReference>
<dbReference type="GO" id="GO:0016887">
    <property type="term" value="F:ATP hydrolysis activity"/>
    <property type="evidence" value="ECO:0007669"/>
    <property type="project" value="RHEA"/>
</dbReference>
<dbReference type="InterPro" id="IPR010285">
    <property type="entry name" value="DNA_helicase_pif1-like_DEAD"/>
</dbReference>
<keyword evidence="1" id="KW-0233">DNA recombination</keyword>
<dbReference type="InterPro" id="IPR027417">
    <property type="entry name" value="P-loop_NTPase"/>
</dbReference>
<name>A0A5J4WKB0_9EUKA</name>
<keyword evidence="1" id="KW-0227">DNA damage</keyword>
<comment type="caution">
    <text evidence="4">The sequence shown here is derived from an EMBL/GenBank/DDBJ whole genome shotgun (WGS) entry which is preliminary data.</text>
</comment>
<keyword evidence="1" id="KW-0234">DNA repair</keyword>
<comment type="similarity">
    <text evidence="1">Belongs to the helicase family.</text>
</comment>
<dbReference type="Pfam" id="PF14214">
    <property type="entry name" value="Helitron_like_N"/>
    <property type="match status" value="1"/>
</dbReference>
<dbReference type="GO" id="GO:0043139">
    <property type="term" value="F:5'-3' DNA helicase activity"/>
    <property type="evidence" value="ECO:0007669"/>
    <property type="project" value="UniProtKB-EC"/>
</dbReference>
<dbReference type="GO" id="GO:0006310">
    <property type="term" value="P:DNA recombination"/>
    <property type="evidence" value="ECO:0007669"/>
    <property type="project" value="UniProtKB-KW"/>
</dbReference>
<dbReference type="InterPro" id="IPR025476">
    <property type="entry name" value="Helitron_helicase-like"/>
</dbReference>
<organism evidence="4 5">
    <name type="scientific">Streblomastix strix</name>
    <dbReference type="NCBI Taxonomy" id="222440"/>
    <lineage>
        <taxon>Eukaryota</taxon>
        <taxon>Metamonada</taxon>
        <taxon>Preaxostyla</taxon>
        <taxon>Oxymonadida</taxon>
        <taxon>Streblomastigidae</taxon>
        <taxon>Streblomastix</taxon>
    </lineage>
</organism>